<dbReference type="Gene3D" id="3.30.420.100">
    <property type="match status" value="1"/>
</dbReference>
<dbReference type="Proteomes" id="UP000034487">
    <property type="component" value="Unassembled WGS sequence"/>
</dbReference>
<keyword evidence="2 7" id="KW-0699">rRNA-binding</keyword>
<dbReference type="InterPro" id="IPR057268">
    <property type="entry name" value="Ribosomal_L18"/>
</dbReference>
<dbReference type="InterPro" id="IPR004389">
    <property type="entry name" value="Ribosomal_uL18_bac-type"/>
</dbReference>
<accession>A0A0G1QGS1</accession>
<dbReference type="PATRIC" id="fig|1618335.3.peg.161"/>
<keyword evidence="5 7" id="KW-0687">Ribonucleoprotein</keyword>
<dbReference type="PANTHER" id="PTHR12899">
    <property type="entry name" value="39S RIBOSOMAL PROTEIN L18, MITOCHONDRIAL"/>
    <property type="match status" value="1"/>
</dbReference>
<comment type="function">
    <text evidence="7">This is one of the proteins that bind and probably mediate the attachment of the 5S RNA into the large ribosomal subunit, where it forms part of the central protuberance.</text>
</comment>
<evidence type="ECO:0000256" key="3">
    <source>
        <dbReference type="ARBA" id="ARBA00022884"/>
    </source>
</evidence>
<evidence type="ECO:0000256" key="4">
    <source>
        <dbReference type="ARBA" id="ARBA00022980"/>
    </source>
</evidence>
<evidence type="ECO:0000256" key="5">
    <source>
        <dbReference type="ARBA" id="ARBA00023274"/>
    </source>
</evidence>
<keyword evidence="4 7" id="KW-0689">Ribosomal protein</keyword>
<dbReference type="CDD" id="cd00432">
    <property type="entry name" value="Ribosomal_L18_L5e"/>
    <property type="match status" value="1"/>
</dbReference>
<proteinExistence type="inferred from homology"/>
<comment type="subunit">
    <text evidence="7">Part of the 50S ribosomal subunit; part of the 5S rRNA/L5/L18/L25 subcomplex. Contacts the 5S and 23S rRNAs.</text>
</comment>
<reference evidence="8 9" key="1">
    <citation type="journal article" date="2015" name="Nature">
        <title>rRNA introns, odd ribosomes, and small enigmatic genomes across a large radiation of phyla.</title>
        <authorList>
            <person name="Brown C.T."/>
            <person name="Hug L.A."/>
            <person name="Thomas B.C."/>
            <person name="Sharon I."/>
            <person name="Castelle C.J."/>
            <person name="Singh A."/>
            <person name="Wilkins M.J."/>
            <person name="Williams K.H."/>
            <person name="Banfield J.F."/>
        </authorList>
    </citation>
    <scope>NUCLEOTIDE SEQUENCE [LARGE SCALE GENOMIC DNA]</scope>
</reference>
<protein>
    <recommendedName>
        <fullName evidence="6 7">Large ribosomal subunit protein uL18</fullName>
    </recommendedName>
</protein>
<comment type="caution">
    <text evidence="8">The sequence shown here is derived from an EMBL/GenBank/DDBJ whole genome shotgun (WGS) entry which is preliminary data.</text>
</comment>
<evidence type="ECO:0000256" key="1">
    <source>
        <dbReference type="ARBA" id="ARBA00007116"/>
    </source>
</evidence>
<dbReference type="PANTHER" id="PTHR12899:SF3">
    <property type="entry name" value="LARGE RIBOSOMAL SUBUNIT PROTEIN UL18M"/>
    <property type="match status" value="1"/>
</dbReference>
<gene>
    <name evidence="7" type="primary">rplR</name>
    <name evidence="8" type="ORF">UX60_C0010G0013</name>
</gene>
<keyword evidence="3 7" id="KW-0694">RNA-binding</keyword>
<evidence type="ECO:0000313" key="9">
    <source>
        <dbReference type="Proteomes" id="UP000034487"/>
    </source>
</evidence>
<dbReference type="Pfam" id="PF00861">
    <property type="entry name" value="Ribosomal_L18p"/>
    <property type="match status" value="1"/>
</dbReference>
<evidence type="ECO:0000256" key="2">
    <source>
        <dbReference type="ARBA" id="ARBA00022730"/>
    </source>
</evidence>
<dbReference type="GO" id="GO:0008097">
    <property type="term" value="F:5S rRNA binding"/>
    <property type="evidence" value="ECO:0007669"/>
    <property type="project" value="TreeGrafter"/>
</dbReference>
<dbReference type="EMBL" id="LCMV01000010">
    <property type="protein sequence ID" value="KKU44174.1"/>
    <property type="molecule type" value="Genomic_DNA"/>
</dbReference>
<dbReference type="GO" id="GO:0022625">
    <property type="term" value="C:cytosolic large ribosomal subunit"/>
    <property type="evidence" value="ECO:0007669"/>
    <property type="project" value="TreeGrafter"/>
</dbReference>
<comment type="similarity">
    <text evidence="1 7">Belongs to the universal ribosomal protein uL18 family.</text>
</comment>
<name>A0A0G1QGS1_9BACT</name>
<dbReference type="GO" id="GO:0003735">
    <property type="term" value="F:structural constituent of ribosome"/>
    <property type="evidence" value="ECO:0007669"/>
    <property type="project" value="InterPro"/>
</dbReference>
<sequence length="108" mass="11938">MNNRQRTRRKIRQTVIGTATRPRLAVFRSLTNLSAQIINDSTGKTLVSASSIKEKGTRTNKAKFVGGQIAKNAKEAKIKSVVFDRSGFVYQGVIQILADEARRGGLEF</sequence>
<evidence type="ECO:0000256" key="6">
    <source>
        <dbReference type="ARBA" id="ARBA00035197"/>
    </source>
</evidence>
<organism evidence="8 9">
    <name type="scientific">Berkelbacteria bacterium GW2011_GWA2_46_7</name>
    <dbReference type="NCBI Taxonomy" id="1618335"/>
    <lineage>
        <taxon>Bacteria</taxon>
        <taxon>Candidatus Berkelbacteria</taxon>
    </lineage>
</organism>
<evidence type="ECO:0000256" key="7">
    <source>
        <dbReference type="HAMAP-Rule" id="MF_01337"/>
    </source>
</evidence>
<dbReference type="NCBIfam" id="TIGR00060">
    <property type="entry name" value="L18_bact"/>
    <property type="match status" value="1"/>
</dbReference>
<evidence type="ECO:0000313" key="8">
    <source>
        <dbReference type="EMBL" id="KKU44174.1"/>
    </source>
</evidence>
<dbReference type="SUPFAM" id="SSF53137">
    <property type="entry name" value="Translational machinery components"/>
    <property type="match status" value="1"/>
</dbReference>
<dbReference type="HAMAP" id="MF_01337_B">
    <property type="entry name" value="Ribosomal_uL18_B"/>
    <property type="match status" value="1"/>
</dbReference>
<dbReference type="AlphaFoldDB" id="A0A0G1QGS1"/>
<dbReference type="InterPro" id="IPR005484">
    <property type="entry name" value="Ribosomal_uL18_bac/plant/anim"/>
</dbReference>
<dbReference type="GO" id="GO:0006412">
    <property type="term" value="P:translation"/>
    <property type="evidence" value="ECO:0007669"/>
    <property type="project" value="UniProtKB-UniRule"/>
</dbReference>